<keyword evidence="1" id="KW-1133">Transmembrane helix</keyword>
<dbReference type="RefSeq" id="WP_044454366.1">
    <property type="nucleotide sequence ID" value="NZ_CP010897.2"/>
</dbReference>
<keyword evidence="1" id="KW-0812">Transmembrane</keyword>
<dbReference type="Proteomes" id="UP000035085">
    <property type="component" value="Chromosome"/>
</dbReference>
<evidence type="ECO:0000313" key="3">
    <source>
        <dbReference type="Proteomes" id="UP000035085"/>
    </source>
</evidence>
<sequence length="257" mass="28956">MDLENKFQNEMLRFKELHERTREILGPTLALRRQIAEIERPWLELQKKFDELMRPNNALQEQIEKAIAPIQELQERLDALVKLPSNFAAPYPDFAHQRARSLARLEMFGTEHAAYVKRIHETIDGLNAHRQVKGGGKATLALDAGEQVATDFTELSAAIARTRTVGETLDVLLQYAAGPTLAVAIFVWRVIFALLLSWVANQIPNVGEMKELLGLTHREAVKLVRASPPPELTEEQRHSLRFIAAPDLSVHGAAPRI</sequence>
<gene>
    <name evidence="2" type="ORF">UC34_04940</name>
</gene>
<proteinExistence type="predicted"/>
<dbReference type="SUPFAM" id="SSF90257">
    <property type="entry name" value="Myosin rod fragments"/>
    <property type="match status" value="1"/>
</dbReference>
<protein>
    <submittedName>
        <fullName evidence="2">Uncharacterized protein</fullName>
    </submittedName>
</protein>
<reference evidence="3" key="1">
    <citation type="submission" date="2015-02" db="EMBL/GenBank/DDBJ databases">
        <title>Complete Genome Sequencing of Pandoraea vervacti NS15 sp. nov.</title>
        <authorList>
            <person name="Chan K.-G."/>
        </authorList>
    </citation>
    <scope>NUCLEOTIDE SEQUENCE [LARGE SCALE GENOMIC DNA]</scope>
    <source>
        <strain evidence="3">NS15</strain>
    </source>
</reference>
<keyword evidence="1" id="KW-0472">Membrane</keyword>
<evidence type="ECO:0000313" key="2">
    <source>
        <dbReference type="EMBL" id="AJP56528.1"/>
    </source>
</evidence>
<accession>A0ABN4FLS2</accession>
<name>A0ABN4FLS2_9BURK</name>
<feature type="transmembrane region" description="Helical" evidence="1">
    <location>
        <begin position="181"/>
        <end position="200"/>
    </location>
</feature>
<keyword evidence="3" id="KW-1185">Reference proteome</keyword>
<dbReference type="EMBL" id="CP010897">
    <property type="protein sequence ID" value="AJP56528.1"/>
    <property type="molecule type" value="Genomic_DNA"/>
</dbReference>
<organism evidence="2 3">
    <name type="scientific">Pandoraea vervacti</name>
    <dbReference type="NCBI Taxonomy" id="656178"/>
    <lineage>
        <taxon>Bacteria</taxon>
        <taxon>Pseudomonadati</taxon>
        <taxon>Pseudomonadota</taxon>
        <taxon>Betaproteobacteria</taxon>
        <taxon>Burkholderiales</taxon>
        <taxon>Burkholderiaceae</taxon>
        <taxon>Pandoraea</taxon>
    </lineage>
</organism>
<evidence type="ECO:0000256" key="1">
    <source>
        <dbReference type="SAM" id="Phobius"/>
    </source>
</evidence>